<feature type="compositionally biased region" description="Pro residues" evidence="14">
    <location>
        <begin position="11"/>
        <end position="30"/>
    </location>
</feature>
<feature type="compositionally biased region" description="Basic residues" evidence="14">
    <location>
        <begin position="576"/>
        <end position="594"/>
    </location>
</feature>
<keyword evidence="13" id="KW-0175">Coiled coil</keyword>
<keyword evidence="3" id="KW-0479">Metal-binding</keyword>
<comment type="caution">
    <text evidence="16">The sequence shown here is derived from an EMBL/GenBank/DDBJ whole genome shotgun (WGS) entry which is preliminary data.</text>
</comment>
<evidence type="ECO:0000256" key="3">
    <source>
        <dbReference type="ARBA" id="ARBA00022723"/>
    </source>
</evidence>
<evidence type="ECO:0000256" key="9">
    <source>
        <dbReference type="ARBA" id="ARBA00023043"/>
    </source>
</evidence>
<evidence type="ECO:0000313" key="16">
    <source>
        <dbReference type="EMBL" id="CAD6213934.1"/>
    </source>
</evidence>
<dbReference type="GO" id="GO:2000022">
    <property type="term" value="P:regulation of jasmonic acid mediated signaling pathway"/>
    <property type="evidence" value="ECO:0007669"/>
    <property type="project" value="InterPro"/>
</dbReference>
<feature type="region of interest" description="Disordered" evidence="14">
    <location>
        <begin position="1"/>
        <end position="32"/>
    </location>
</feature>
<dbReference type="FunFam" id="1.25.40.20:FF:000123">
    <property type="entry name" value="regulatory protein NPR3-like"/>
    <property type="match status" value="1"/>
</dbReference>
<evidence type="ECO:0000256" key="13">
    <source>
        <dbReference type="SAM" id="Coils"/>
    </source>
</evidence>
<evidence type="ECO:0000256" key="5">
    <source>
        <dbReference type="ARBA" id="ARBA00022771"/>
    </source>
</evidence>
<comment type="pathway">
    <text evidence="2">Protein modification; protein ubiquitination.</text>
</comment>
<dbReference type="FunFam" id="3.30.710.10:FF:000110">
    <property type="entry name" value="Regulatory protein NPR3"/>
    <property type="match status" value="1"/>
</dbReference>
<keyword evidence="17" id="KW-1185">Reference proteome</keyword>
<evidence type="ECO:0000256" key="8">
    <source>
        <dbReference type="ARBA" id="ARBA00022833"/>
    </source>
</evidence>
<dbReference type="OrthoDB" id="71307at2759"/>
<dbReference type="InterPro" id="IPR002110">
    <property type="entry name" value="Ankyrin_rpt"/>
</dbReference>
<dbReference type="Gene3D" id="3.30.710.10">
    <property type="entry name" value="Potassium Channel Kv1.1, Chain A"/>
    <property type="match status" value="1"/>
</dbReference>
<evidence type="ECO:0000256" key="10">
    <source>
        <dbReference type="ARBA" id="ARBA00023242"/>
    </source>
</evidence>
<dbReference type="GO" id="GO:0008270">
    <property type="term" value="F:zinc ion binding"/>
    <property type="evidence" value="ECO:0007669"/>
    <property type="project" value="UniProtKB-KW"/>
</dbReference>
<dbReference type="PROSITE" id="PS50088">
    <property type="entry name" value="ANK_REPEAT"/>
    <property type="match status" value="1"/>
</dbReference>
<evidence type="ECO:0000313" key="17">
    <source>
        <dbReference type="Proteomes" id="UP000604825"/>
    </source>
</evidence>
<keyword evidence="6" id="KW-0833">Ubl conjugation pathway</keyword>
<evidence type="ECO:0000256" key="7">
    <source>
        <dbReference type="ARBA" id="ARBA00022821"/>
    </source>
</evidence>
<dbReference type="GO" id="GO:0042742">
    <property type="term" value="P:defense response to bacterium"/>
    <property type="evidence" value="ECO:0007669"/>
    <property type="project" value="TreeGrafter"/>
</dbReference>
<evidence type="ECO:0000256" key="2">
    <source>
        <dbReference type="ARBA" id="ARBA00004906"/>
    </source>
</evidence>
<keyword evidence="7" id="KW-0611">Plant defense</keyword>
<dbReference type="Proteomes" id="UP000604825">
    <property type="component" value="Unassembled WGS sequence"/>
</dbReference>
<comment type="subcellular location">
    <subcellularLocation>
        <location evidence="1">Nucleus</location>
    </subcellularLocation>
</comment>
<comment type="similarity">
    <text evidence="11">Belongs to the plant 'ANKYRIN-BTB/POZ' family. 'NPR1-like' subfamily.</text>
</comment>
<dbReference type="SUPFAM" id="SSF54695">
    <property type="entry name" value="POZ domain"/>
    <property type="match status" value="1"/>
</dbReference>
<feature type="compositionally biased region" description="Low complexity" evidence="14">
    <location>
        <begin position="566"/>
        <end position="575"/>
    </location>
</feature>
<dbReference type="SMART" id="SM00225">
    <property type="entry name" value="BTB"/>
    <property type="match status" value="1"/>
</dbReference>
<keyword evidence="9 12" id="KW-0040">ANK repeat</keyword>
<feature type="region of interest" description="Disordered" evidence="14">
    <location>
        <begin position="566"/>
        <end position="607"/>
    </location>
</feature>
<dbReference type="EMBL" id="CAJGYO010000002">
    <property type="protein sequence ID" value="CAD6213934.1"/>
    <property type="molecule type" value="Genomic_DNA"/>
</dbReference>
<keyword evidence="8" id="KW-0862">Zinc</keyword>
<dbReference type="InterPro" id="IPR024228">
    <property type="entry name" value="NPR_central_dom"/>
</dbReference>
<dbReference type="Pfam" id="PF12313">
    <property type="entry name" value="NPR1_like_C"/>
    <property type="match status" value="1"/>
</dbReference>
<feature type="repeat" description="ANK" evidence="12">
    <location>
        <begin position="330"/>
        <end position="362"/>
    </location>
</feature>
<protein>
    <recommendedName>
        <fullName evidence="15">BTB domain-containing protein</fullName>
    </recommendedName>
</protein>
<dbReference type="Pfam" id="PF11900">
    <property type="entry name" value="DUF3420"/>
    <property type="match status" value="1"/>
</dbReference>
<keyword evidence="5" id="KW-0863">Zinc-finger</keyword>
<dbReference type="PANTHER" id="PTHR46475">
    <property type="entry name" value="REGULATORY PROTEIN NPR3"/>
    <property type="match status" value="1"/>
</dbReference>
<dbReference type="Gene3D" id="1.25.40.20">
    <property type="entry name" value="Ankyrin repeat-containing domain"/>
    <property type="match status" value="1"/>
</dbReference>
<evidence type="ECO:0000256" key="14">
    <source>
        <dbReference type="SAM" id="MobiDB-lite"/>
    </source>
</evidence>
<reference evidence="16" key="1">
    <citation type="submission" date="2020-10" db="EMBL/GenBank/DDBJ databases">
        <authorList>
            <person name="Han B."/>
            <person name="Lu T."/>
            <person name="Zhao Q."/>
            <person name="Huang X."/>
            <person name="Zhao Y."/>
        </authorList>
    </citation>
    <scope>NUCLEOTIDE SEQUENCE</scope>
</reference>
<dbReference type="Pfam" id="PF12796">
    <property type="entry name" value="Ank_2"/>
    <property type="match status" value="1"/>
</dbReference>
<evidence type="ECO:0000259" key="15">
    <source>
        <dbReference type="PROSITE" id="PS50097"/>
    </source>
</evidence>
<evidence type="ECO:0000256" key="1">
    <source>
        <dbReference type="ARBA" id="ARBA00004123"/>
    </source>
</evidence>
<evidence type="ECO:0000256" key="11">
    <source>
        <dbReference type="ARBA" id="ARBA00044947"/>
    </source>
</evidence>
<evidence type="ECO:0000256" key="12">
    <source>
        <dbReference type="PROSITE-ProRule" id="PRU00023"/>
    </source>
</evidence>
<dbReference type="InterPro" id="IPR021094">
    <property type="entry name" value="NPR1/NIM1-like_C"/>
</dbReference>
<gene>
    <name evidence="16" type="ORF">NCGR_LOCUS9424</name>
</gene>
<sequence length="682" mass="75405">MEVSTISFSSPSPPSLSPSPPPPQQQPPRSTPADLEAVGLRRLSDNLQRLLDPAFLNCADAEIALSLAKGGAAVGVHRCILAARSAFFLDHFASLPAPAAGGERPRLELADLVPGGHHIGHDALVPVLGYLYTGRLRSPPQEATVCMDDACGHGTCRPAIDFVVESMYAASGFRISELISLFQRRLSDFVSEALDEDVVPIIHVASTCDLQDLLNQCIQRVAVSTLDSRYLEKELPDDIYCKIKEIRQSAFHDEALENAILDPEHEKRVRNILKALDSDDVDLVGLLLKESTVTLDDAFAIHYAAAYCEPKVFAELLKLDSANVNLKNNSGYTPLHIACTRREPDIILSLVERGASVLERTLDGRDALTICKRLTREKDCNRKLEKYEEKSKAYLCIDILEQELKRKSFMLDLISIEESIATPLLVDNFHMRLINLENRVAFARIFFPSEAKLVMRIAQADSTEEFAGITNFSKLKEVDLNETPTMQNRRLRERLDALTKTVELGRRYFPHCSDVLDKFLNEESTDLIFLETGTPEDQRVKRMRFSELKEDVRTAFTKDKAAVAAIASSASSSSSPRKRAKKTTVKVGRKKAKKGTTTEEAPTPRTRATVAREAAAKAKREALELELKATAAREAAQPAAREEAEAAQAAVAREAAQAAAVRDEFSSTQAHEQVMEVMALEV</sequence>
<dbReference type="PROSITE" id="PS50297">
    <property type="entry name" value="ANK_REP_REGION"/>
    <property type="match status" value="1"/>
</dbReference>
<name>A0A811N2T1_9POAL</name>
<proteinExistence type="inferred from homology"/>
<keyword evidence="10" id="KW-0539">Nucleus</keyword>
<dbReference type="GO" id="GO:0050832">
    <property type="term" value="P:defense response to fungus"/>
    <property type="evidence" value="ECO:0007669"/>
    <property type="project" value="TreeGrafter"/>
</dbReference>
<dbReference type="GO" id="GO:2000031">
    <property type="term" value="P:regulation of salicylic acid mediated signaling pathway"/>
    <property type="evidence" value="ECO:0007669"/>
    <property type="project" value="InterPro"/>
</dbReference>
<dbReference type="SUPFAM" id="SSF48403">
    <property type="entry name" value="Ankyrin repeat"/>
    <property type="match status" value="1"/>
</dbReference>
<feature type="domain" description="BTB" evidence="15">
    <location>
        <begin position="59"/>
        <end position="140"/>
    </location>
</feature>
<dbReference type="InterPro" id="IPR000210">
    <property type="entry name" value="BTB/POZ_dom"/>
</dbReference>
<dbReference type="InterPro" id="IPR036770">
    <property type="entry name" value="Ankyrin_rpt-contain_sf"/>
</dbReference>
<dbReference type="SMART" id="SM00248">
    <property type="entry name" value="ANK"/>
    <property type="match status" value="2"/>
</dbReference>
<dbReference type="GO" id="GO:0005634">
    <property type="term" value="C:nucleus"/>
    <property type="evidence" value="ECO:0007669"/>
    <property type="project" value="UniProtKB-SubCell"/>
</dbReference>
<dbReference type="PANTHER" id="PTHR46475:SF4">
    <property type="entry name" value="BTB_POZ DOMAIN AND ANKYRIN REPEAT-CONTAINING PROTEIN NPR3"/>
    <property type="match status" value="1"/>
</dbReference>
<evidence type="ECO:0000256" key="4">
    <source>
        <dbReference type="ARBA" id="ARBA00022737"/>
    </source>
</evidence>
<dbReference type="GO" id="GO:0009862">
    <property type="term" value="P:systemic acquired resistance, salicylic acid mediated signaling pathway"/>
    <property type="evidence" value="ECO:0007669"/>
    <property type="project" value="InterPro"/>
</dbReference>
<feature type="coiled-coil region" evidence="13">
    <location>
        <begin position="608"/>
        <end position="635"/>
    </location>
</feature>
<feature type="compositionally biased region" description="Low complexity" evidence="14">
    <location>
        <begin position="598"/>
        <end position="607"/>
    </location>
</feature>
<evidence type="ECO:0000256" key="6">
    <source>
        <dbReference type="ARBA" id="ARBA00022786"/>
    </source>
</evidence>
<keyword evidence="4" id="KW-0677">Repeat</keyword>
<dbReference type="CDD" id="cd18310">
    <property type="entry name" value="BTB_POZ_NPR_plant"/>
    <property type="match status" value="1"/>
</dbReference>
<dbReference type="PROSITE" id="PS50097">
    <property type="entry name" value="BTB"/>
    <property type="match status" value="1"/>
</dbReference>
<dbReference type="AlphaFoldDB" id="A0A811N2T1"/>
<dbReference type="InterPro" id="IPR044292">
    <property type="entry name" value="NPR"/>
</dbReference>
<dbReference type="InterPro" id="IPR011333">
    <property type="entry name" value="SKP1/BTB/POZ_sf"/>
</dbReference>
<organism evidence="16 17">
    <name type="scientific">Miscanthus lutarioriparius</name>
    <dbReference type="NCBI Taxonomy" id="422564"/>
    <lineage>
        <taxon>Eukaryota</taxon>
        <taxon>Viridiplantae</taxon>
        <taxon>Streptophyta</taxon>
        <taxon>Embryophyta</taxon>
        <taxon>Tracheophyta</taxon>
        <taxon>Spermatophyta</taxon>
        <taxon>Magnoliopsida</taxon>
        <taxon>Liliopsida</taxon>
        <taxon>Poales</taxon>
        <taxon>Poaceae</taxon>
        <taxon>PACMAD clade</taxon>
        <taxon>Panicoideae</taxon>
        <taxon>Andropogonodae</taxon>
        <taxon>Andropogoneae</taxon>
        <taxon>Saccharinae</taxon>
        <taxon>Miscanthus</taxon>
    </lineage>
</organism>
<accession>A0A811N2T1</accession>